<reference evidence="8 9" key="1">
    <citation type="submission" date="2006-03" db="EMBL/GenBank/DDBJ databases">
        <title>Complete sequence of chromosome of Nitrobacter hamburgensis X14.</title>
        <authorList>
            <consortium name="US DOE Joint Genome Institute"/>
            <person name="Copeland A."/>
            <person name="Lucas S."/>
            <person name="Lapidus A."/>
            <person name="Barry K."/>
            <person name="Detter J.C."/>
            <person name="Glavina del Rio T."/>
            <person name="Hammon N."/>
            <person name="Israni S."/>
            <person name="Dalin E."/>
            <person name="Tice H."/>
            <person name="Pitluck S."/>
            <person name="Chain P."/>
            <person name="Malfatti S."/>
            <person name="Shin M."/>
            <person name="Vergez L."/>
            <person name="Schmutz J."/>
            <person name="Larimer F."/>
            <person name="Land M."/>
            <person name="Hauser L."/>
            <person name="Kyrpides N."/>
            <person name="Ivanova N."/>
            <person name="Ward B."/>
            <person name="Arp D."/>
            <person name="Klotz M."/>
            <person name="Stein L."/>
            <person name="O'Mullan G."/>
            <person name="Starkenburg S."/>
            <person name="Sayavedra L."/>
            <person name="Poret-Peterson A.T."/>
            <person name="Gentry M.E."/>
            <person name="Bruce D."/>
            <person name="Richardson P."/>
        </authorList>
    </citation>
    <scope>NUCLEOTIDE SEQUENCE [LARGE SCALE GENOMIC DNA]</scope>
    <source>
        <strain evidence="9">DSM 10229 / NCIMB 13809 / X14</strain>
    </source>
</reference>
<feature type="transmembrane region" description="Helical" evidence="7">
    <location>
        <begin position="115"/>
        <end position="136"/>
    </location>
</feature>
<dbReference type="NCBIfam" id="TIGR00937">
    <property type="entry name" value="2A51"/>
    <property type="match status" value="1"/>
</dbReference>
<keyword evidence="6 7" id="KW-0472">Membrane</keyword>
<keyword evidence="5 7" id="KW-1133">Transmembrane helix</keyword>
<dbReference type="RefSeq" id="WP_011510292.1">
    <property type="nucleotide sequence ID" value="NC_007964.1"/>
</dbReference>
<evidence type="ECO:0000256" key="4">
    <source>
        <dbReference type="ARBA" id="ARBA00022692"/>
    </source>
</evidence>
<keyword evidence="9" id="KW-1185">Reference proteome</keyword>
<gene>
    <name evidence="8" type="ordered locus">Nham_1796</name>
</gene>
<evidence type="ECO:0000256" key="6">
    <source>
        <dbReference type="ARBA" id="ARBA00023136"/>
    </source>
</evidence>
<dbReference type="eggNOG" id="COG2059">
    <property type="taxonomic scope" value="Bacteria"/>
</dbReference>
<dbReference type="KEGG" id="nha:Nham_1796"/>
<dbReference type="PANTHER" id="PTHR33567">
    <property type="entry name" value="CHROMATE ION TRANSPORTER (EUROFUNG)"/>
    <property type="match status" value="1"/>
</dbReference>
<accession>Q1QMD7</accession>
<proteinExistence type="inferred from homology"/>
<name>Q1QMD7_NITHX</name>
<keyword evidence="4 7" id="KW-0812">Transmembrane</keyword>
<dbReference type="Pfam" id="PF02417">
    <property type="entry name" value="Chromate_transp"/>
    <property type="match status" value="2"/>
</dbReference>
<feature type="transmembrane region" description="Helical" evidence="7">
    <location>
        <begin position="296"/>
        <end position="319"/>
    </location>
</feature>
<keyword evidence="3" id="KW-1003">Cell membrane</keyword>
<dbReference type="InterPro" id="IPR003370">
    <property type="entry name" value="Chromate_transpt"/>
</dbReference>
<sequence>MTSPAHERGAGEVFAAFLKLGLTSFGGPVAHLGYFRNEFVDRRKWLEEKRFADLVALCQFLPGPASSQVGIAIGLARAGYAGAVAAWMGFTLPSALALVLFGYGVSSFGGALGSGWLHGLKVAAVAVVALAILGMARTLTPDRERASVAALAAVTALTINSVWGQIGAIVVGAVAGMAVLKREPVPADHLGSTPSTGRAIAMLALAAFAILLVGLPVVSAVSDNADMRLFDTFFRTGSLVFGGGHVVLPLLQAQVVPPGWVDNDAFLAGYGAAQAVPGPLFTFSAYLGAVIGGWKTAALCLVAIFLPSFLLVIGVMPFWDELRRRAAARAALRGINAAVVGLLLAAFYNPVWTSGILSRGDFGLAVVAFVLLLLWRTPPWLVVMVCAVCGELLAAL</sequence>
<evidence type="ECO:0000256" key="7">
    <source>
        <dbReference type="SAM" id="Phobius"/>
    </source>
</evidence>
<comment type="similarity">
    <text evidence="2">Belongs to the chromate ion transporter (CHR) (TC 2.A.51) family.</text>
</comment>
<evidence type="ECO:0000313" key="9">
    <source>
        <dbReference type="Proteomes" id="UP000001953"/>
    </source>
</evidence>
<dbReference type="GO" id="GO:0005886">
    <property type="term" value="C:plasma membrane"/>
    <property type="evidence" value="ECO:0007669"/>
    <property type="project" value="UniProtKB-SubCell"/>
</dbReference>
<feature type="transmembrane region" description="Helical" evidence="7">
    <location>
        <begin position="331"/>
        <end position="350"/>
    </location>
</feature>
<dbReference type="EMBL" id="CP000319">
    <property type="protein sequence ID" value="ABE62610.1"/>
    <property type="molecule type" value="Genomic_DNA"/>
</dbReference>
<feature type="transmembrane region" description="Helical" evidence="7">
    <location>
        <begin position="199"/>
        <end position="221"/>
    </location>
</feature>
<dbReference type="Proteomes" id="UP000001953">
    <property type="component" value="Chromosome"/>
</dbReference>
<feature type="transmembrane region" description="Helical" evidence="7">
    <location>
        <begin position="13"/>
        <end position="35"/>
    </location>
</feature>
<protein>
    <submittedName>
        <fullName evidence="8">Chromate transporter</fullName>
    </submittedName>
</protein>
<feature type="transmembrane region" description="Helical" evidence="7">
    <location>
        <begin position="356"/>
        <end position="375"/>
    </location>
</feature>
<dbReference type="GO" id="GO:0015109">
    <property type="term" value="F:chromate transmembrane transporter activity"/>
    <property type="evidence" value="ECO:0007669"/>
    <property type="project" value="InterPro"/>
</dbReference>
<feature type="transmembrane region" description="Helical" evidence="7">
    <location>
        <begin position="148"/>
        <end position="179"/>
    </location>
</feature>
<dbReference type="PIRSF" id="PIRSF004810">
    <property type="entry name" value="ChrA"/>
    <property type="match status" value="1"/>
</dbReference>
<evidence type="ECO:0000256" key="5">
    <source>
        <dbReference type="ARBA" id="ARBA00022989"/>
    </source>
</evidence>
<dbReference type="OrthoDB" id="8969999at2"/>
<dbReference type="HOGENOM" id="CLU_018106_0_1_5"/>
<feature type="transmembrane region" description="Helical" evidence="7">
    <location>
        <begin position="233"/>
        <end position="251"/>
    </location>
</feature>
<evidence type="ECO:0000256" key="2">
    <source>
        <dbReference type="ARBA" id="ARBA00005262"/>
    </source>
</evidence>
<evidence type="ECO:0000313" key="8">
    <source>
        <dbReference type="EMBL" id="ABE62610.1"/>
    </source>
</evidence>
<feature type="transmembrane region" description="Helical" evidence="7">
    <location>
        <begin position="80"/>
        <end position="103"/>
    </location>
</feature>
<dbReference type="PANTHER" id="PTHR33567:SF3">
    <property type="entry name" value="CHROMATE ION TRANSPORTER (EUROFUNG)"/>
    <property type="match status" value="1"/>
</dbReference>
<organism evidence="8 9">
    <name type="scientific">Nitrobacter hamburgensis (strain DSM 10229 / NCIMB 13809 / X14)</name>
    <dbReference type="NCBI Taxonomy" id="323097"/>
    <lineage>
        <taxon>Bacteria</taxon>
        <taxon>Pseudomonadati</taxon>
        <taxon>Pseudomonadota</taxon>
        <taxon>Alphaproteobacteria</taxon>
        <taxon>Hyphomicrobiales</taxon>
        <taxon>Nitrobacteraceae</taxon>
        <taxon>Nitrobacter</taxon>
    </lineage>
</organism>
<evidence type="ECO:0000256" key="1">
    <source>
        <dbReference type="ARBA" id="ARBA00004651"/>
    </source>
</evidence>
<dbReference type="InterPro" id="IPR014047">
    <property type="entry name" value="Chr_Tranpt_l_chain"/>
</dbReference>
<evidence type="ECO:0000256" key="3">
    <source>
        <dbReference type="ARBA" id="ARBA00022475"/>
    </source>
</evidence>
<dbReference type="AlphaFoldDB" id="Q1QMD7"/>
<comment type="subcellular location">
    <subcellularLocation>
        <location evidence="1">Cell membrane</location>
        <topology evidence="1">Multi-pass membrane protein</topology>
    </subcellularLocation>
</comment>